<protein>
    <submittedName>
        <fullName evidence="2">Uncharacterized protein</fullName>
    </submittedName>
</protein>
<feature type="region of interest" description="Disordered" evidence="1">
    <location>
        <begin position="205"/>
        <end position="225"/>
    </location>
</feature>
<comment type="caution">
    <text evidence="2">The sequence shown here is derived from an EMBL/GenBank/DDBJ whole genome shotgun (WGS) entry which is preliminary data.</text>
</comment>
<proteinExistence type="predicted"/>
<dbReference type="AlphaFoldDB" id="A0AAN5Z3T7"/>
<gene>
    <name evidence="2" type="ORF">FAUST_8856</name>
</gene>
<organism evidence="2 3">
    <name type="scientific">Fusarium austroamericanum</name>
    <dbReference type="NCBI Taxonomy" id="282268"/>
    <lineage>
        <taxon>Eukaryota</taxon>
        <taxon>Fungi</taxon>
        <taxon>Dikarya</taxon>
        <taxon>Ascomycota</taxon>
        <taxon>Pezizomycotina</taxon>
        <taxon>Sordariomycetes</taxon>
        <taxon>Hypocreomycetidae</taxon>
        <taxon>Hypocreales</taxon>
        <taxon>Nectriaceae</taxon>
        <taxon>Fusarium</taxon>
    </lineage>
</organism>
<evidence type="ECO:0000313" key="2">
    <source>
        <dbReference type="EMBL" id="KAF5232186.1"/>
    </source>
</evidence>
<accession>A0AAN5Z3T7</accession>
<name>A0AAN5Z3T7_FUSAU</name>
<feature type="compositionally biased region" description="Polar residues" evidence="1">
    <location>
        <begin position="209"/>
        <end position="225"/>
    </location>
</feature>
<feature type="compositionally biased region" description="Low complexity" evidence="1">
    <location>
        <begin position="85"/>
        <end position="102"/>
    </location>
</feature>
<evidence type="ECO:0000256" key="1">
    <source>
        <dbReference type="SAM" id="MobiDB-lite"/>
    </source>
</evidence>
<evidence type="ECO:0000313" key="3">
    <source>
        <dbReference type="Proteomes" id="UP000537989"/>
    </source>
</evidence>
<sequence>MFHSQPDVEDYARYADSSVIFTSGPMDVSIPADAFGFQHQNASPDAYSSSMGFVEPSLYAEAPNYMLNSRASPSMYTDESPDMRLPSSSLSTASAPSTASSAIGSPQSHHGQMGAMPEWAPQGLGLQPTIVGNDYMGSDFASFPGSGMEELSFDFPTAKAFVGKFKTAISVYFLQHERILASSFGDPLFFPSPLSLAMVLVEEQRLETEPQSEGSEASSPTTTIC</sequence>
<feature type="region of interest" description="Disordered" evidence="1">
    <location>
        <begin position="73"/>
        <end position="115"/>
    </location>
</feature>
<dbReference type="Proteomes" id="UP000537989">
    <property type="component" value="Unassembled WGS sequence"/>
</dbReference>
<dbReference type="EMBL" id="JAAMOD010000292">
    <property type="protein sequence ID" value="KAF5232186.1"/>
    <property type="molecule type" value="Genomic_DNA"/>
</dbReference>
<reference evidence="2 3" key="1">
    <citation type="submission" date="2020-02" db="EMBL/GenBank/DDBJ databases">
        <title>Identification and distribution of gene clusters putatively required for synthesis of sphingolipid metabolism inhibitors in phylogenetically diverse species of the filamentous fungus Fusarium.</title>
        <authorList>
            <person name="Kim H.-S."/>
            <person name="Busman M."/>
            <person name="Brown D.W."/>
            <person name="Divon H."/>
            <person name="Uhlig S."/>
            <person name="Proctor R.H."/>
        </authorList>
    </citation>
    <scope>NUCLEOTIDE SEQUENCE [LARGE SCALE GENOMIC DNA]</scope>
    <source>
        <strain evidence="2 3">NRRL 2903</strain>
    </source>
</reference>
<keyword evidence="3" id="KW-1185">Reference proteome</keyword>